<keyword evidence="2" id="KW-1185">Reference proteome</keyword>
<name>A0ABQ0Z0F6_9HYPH</name>
<reference evidence="1 2" key="1">
    <citation type="journal article" date="2020" name="Genome Biol. Evol.">
        <title>Rhizobium dioscoreae sp. nov., a plant growth-promoting bacterium isolated from yam (Dioscorea species).</title>
        <authorList>
            <person name="Ouyabe M."/>
            <person name="Tanaka N."/>
            <person name="Shiwa Y."/>
            <person name="Fujita N."/>
            <person name="Kikuno H."/>
            <person name="Babil P."/>
            <person name="Shiwachi H."/>
        </authorList>
    </citation>
    <scope>NUCLEOTIDE SEQUENCE [LARGE SCALE GENOMIC DNA]</scope>
    <source>
        <strain evidence="1 2">S-93</strain>
    </source>
</reference>
<evidence type="ECO:0000313" key="1">
    <source>
        <dbReference type="EMBL" id="GES49035.1"/>
    </source>
</evidence>
<organism evidence="1 2">
    <name type="scientific">Rhizobium dioscoreae</name>
    <dbReference type="NCBI Taxonomy" id="2653122"/>
    <lineage>
        <taxon>Bacteria</taxon>
        <taxon>Pseudomonadati</taxon>
        <taxon>Pseudomonadota</taxon>
        <taxon>Alphaproteobacteria</taxon>
        <taxon>Hyphomicrobiales</taxon>
        <taxon>Rhizobiaceae</taxon>
        <taxon>Rhizobium/Agrobacterium group</taxon>
        <taxon>Rhizobium</taxon>
    </lineage>
</organism>
<comment type="caution">
    <text evidence="1">The sequence shown here is derived from an EMBL/GenBank/DDBJ whole genome shotgun (WGS) entry which is preliminary data.</text>
</comment>
<proteinExistence type="predicted"/>
<dbReference type="EMBL" id="BLAJ01000002">
    <property type="protein sequence ID" value="GES49035.1"/>
    <property type="molecule type" value="Genomic_DNA"/>
</dbReference>
<sequence>MQLAGDSVDLQQAFSAESKDQGVMVEAVGYRHFRWRTDPASGGEKRVGKGAGQLARSLKEDVVKGEGCW</sequence>
<protein>
    <submittedName>
        <fullName evidence="1">Uncharacterized protein</fullName>
    </submittedName>
</protein>
<accession>A0ABQ0Z0F6</accession>
<evidence type="ECO:0000313" key="2">
    <source>
        <dbReference type="Proteomes" id="UP000390335"/>
    </source>
</evidence>
<gene>
    <name evidence="1" type="ORF">RsS93_16490</name>
</gene>
<dbReference type="Proteomes" id="UP000390335">
    <property type="component" value="Unassembled WGS sequence"/>
</dbReference>